<evidence type="ECO:0000313" key="1">
    <source>
        <dbReference type="EMBL" id="RZB70403.1"/>
    </source>
</evidence>
<keyword evidence="2" id="KW-1185">Reference proteome</keyword>
<dbReference type="AlphaFoldDB" id="A0A445H9K0"/>
<evidence type="ECO:0008006" key="3">
    <source>
        <dbReference type="Google" id="ProtNLM"/>
    </source>
</evidence>
<dbReference type="Proteomes" id="UP000289340">
    <property type="component" value="Chromosome 13"/>
</dbReference>
<accession>A0A445H9K0</accession>
<organism evidence="1 2">
    <name type="scientific">Glycine soja</name>
    <name type="common">Wild soybean</name>
    <dbReference type="NCBI Taxonomy" id="3848"/>
    <lineage>
        <taxon>Eukaryota</taxon>
        <taxon>Viridiplantae</taxon>
        <taxon>Streptophyta</taxon>
        <taxon>Embryophyta</taxon>
        <taxon>Tracheophyta</taxon>
        <taxon>Spermatophyta</taxon>
        <taxon>Magnoliopsida</taxon>
        <taxon>eudicotyledons</taxon>
        <taxon>Gunneridae</taxon>
        <taxon>Pentapetalae</taxon>
        <taxon>rosids</taxon>
        <taxon>fabids</taxon>
        <taxon>Fabales</taxon>
        <taxon>Fabaceae</taxon>
        <taxon>Papilionoideae</taxon>
        <taxon>50 kb inversion clade</taxon>
        <taxon>NPAAA clade</taxon>
        <taxon>indigoferoid/millettioid clade</taxon>
        <taxon>Phaseoleae</taxon>
        <taxon>Glycine</taxon>
        <taxon>Glycine subgen. Soja</taxon>
    </lineage>
</organism>
<reference evidence="1 2" key="1">
    <citation type="submission" date="2018-09" db="EMBL/GenBank/DDBJ databases">
        <title>A high-quality reference genome of wild soybean provides a powerful tool to mine soybean genomes.</title>
        <authorList>
            <person name="Xie M."/>
            <person name="Chung C.Y.L."/>
            <person name="Li M.-W."/>
            <person name="Wong F.-L."/>
            <person name="Chan T.-F."/>
            <person name="Lam H.-M."/>
        </authorList>
    </citation>
    <scope>NUCLEOTIDE SEQUENCE [LARGE SCALE GENOMIC DNA]</scope>
    <source>
        <strain evidence="2">cv. W05</strain>
        <tissue evidence="1">Hypocotyl of etiolated seedlings</tissue>
    </source>
</reference>
<gene>
    <name evidence="1" type="ORF">D0Y65_035401</name>
</gene>
<name>A0A445H9K0_GLYSO</name>
<sequence>KYINKGYDRVTAVMVHDDTGTVPHANTLNDEIKEYLDCRYIFPCESTWRIFGFPIHGRKPSVERLQFNLLGQHSVLYQDHDDIDDLLSNPSISESKFIAWMNANQAFVEGQSLTYSEFVTKFVYNQKQRCWQLRKKGYTIGRLQWVPQTTGEIFYLRMMLTVSRGPISFEDIRTVAGVEYPTYRETCFAIGFLQDDREFIASINEAKDWGSTPYLKNLFVLLLLIGTMNKPEQVWGKTWHCLSDDILYSHRRSTSTPGLHIDDCNLMNLVLLEFERLLQANQRSLKDYPCMPYPENANLLTHAGNGLILSELNFNNEELRS</sequence>
<proteinExistence type="predicted"/>
<feature type="non-terminal residue" evidence="1">
    <location>
        <position position="1"/>
    </location>
</feature>
<dbReference type="PANTHER" id="PTHR10492">
    <property type="match status" value="1"/>
</dbReference>
<comment type="caution">
    <text evidence="1">The sequence shown here is derived from an EMBL/GenBank/DDBJ whole genome shotgun (WGS) entry which is preliminary data.</text>
</comment>
<protein>
    <recommendedName>
        <fullName evidence="3">Helitron helicase-like domain-containing protein</fullName>
    </recommendedName>
</protein>
<evidence type="ECO:0000313" key="2">
    <source>
        <dbReference type="Proteomes" id="UP000289340"/>
    </source>
</evidence>
<dbReference type="EMBL" id="QZWG01000013">
    <property type="protein sequence ID" value="RZB70403.1"/>
    <property type="molecule type" value="Genomic_DNA"/>
</dbReference>
<dbReference type="PANTHER" id="PTHR10492:SF78">
    <property type="entry name" value="ATP-DEPENDENT DNA HELICASE"/>
    <property type="match status" value="1"/>
</dbReference>